<evidence type="ECO:0000313" key="6">
    <source>
        <dbReference type="EMBL" id="BCU81317.1"/>
    </source>
</evidence>
<dbReference type="GO" id="GO:0000287">
    <property type="term" value="F:magnesium ion binding"/>
    <property type="evidence" value="ECO:0007669"/>
    <property type="project" value="InterPro"/>
</dbReference>
<dbReference type="Gene3D" id="3.30.70.1250">
    <property type="entry name" value="Phosphopentomutase"/>
    <property type="match status" value="1"/>
</dbReference>
<dbReference type="InterPro" id="IPR010045">
    <property type="entry name" value="DeoB"/>
</dbReference>
<dbReference type="InterPro" id="IPR017850">
    <property type="entry name" value="Alkaline_phosphatase_core_sf"/>
</dbReference>
<feature type="domain" description="Metalloenzyme" evidence="5">
    <location>
        <begin position="3"/>
        <end position="387"/>
    </location>
</feature>
<evidence type="ECO:0000259" key="5">
    <source>
        <dbReference type="Pfam" id="PF01676"/>
    </source>
</evidence>
<keyword evidence="3" id="KW-0464">Manganese</keyword>
<keyword evidence="4" id="KW-0413">Isomerase</keyword>
<dbReference type="PANTHER" id="PTHR21110:SF0">
    <property type="entry name" value="PHOSPHOPENTOMUTASE"/>
    <property type="match status" value="1"/>
</dbReference>
<dbReference type="Gene3D" id="3.40.720.10">
    <property type="entry name" value="Alkaline Phosphatase, subunit A"/>
    <property type="match status" value="1"/>
</dbReference>
<dbReference type="KEGG" id="pabs:JIR001_11000"/>
<dbReference type="CDD" id="cd16009">
    <property type="entry name" value="PPM"/>
    <property type="match status" value="1"/>
</dbReference>
<dbReference type="GO" id="GO:0009117">
    <property type="term" value="P:nucleotide metabolic process"/>
    <property type="evidence" value="ECO:0007669"/>
    <property type="project" value="InterPro"/>
</dbReference>
<keyword evidence="2" id="KW-0479">Metal-binding</keyword>
<dbReference type="InterPro" id="IPR006124">
    <property type="entry name" value="Metalloenzyme"/>
</dbReference>
<protein>
    <submittedName>
        <fullName evidence="6">Phosphopentomutase</fullName>
    </submittedName>
</protein>
<dbReference type="Pfam" id="PF01676">
    <property type="entry name" value="Metalloenzyme"/>
    <property type="match status" value="1"/>
</dbReference>
<evidence type="ECO:0000256" key="1">
    <source>
        <dbReference type="ARBA" id="ARBA00010373"/>
    </source>
</evidence>
<reference evidence="6" key="1">
    <citation type="journal article" date="2013" name="Int. J. Syst. Evol. Microbiol.">
        <title>Polycladomyces abyssicola gen. nov., sp. nov., a thermophilic filamentous bacterium isolated from hemipelagic sediment.</title>
        <authorList>
            <person name="Tsubouchi T."/>
            <person name="Shimane Y."/>
            <person name="Mori K."/>
            <person name="Usui K."/>
            <person name="Hiraki T."/>
            <person name="Tame A."/>
            <person name="Uematsu K."/>
            <person name="Maruyama T."/>
            <person name="Hatada Y."/>
        </authorList>
    </citation>
    <scope>NUCLEOTIDE SEQUENCE</scope>
    <source>
        <strain evidence="6">JIR-001</strain>
    </source>
</reference>
<sequence>MGRFIIVVLDSFGIGYMDDVPKVRPQDVDANTCKHILEARTDLYLPNLEKLGIMNALGEEVGKMRFSERAVYGSSDLMHFGGDTFYGHQEMMGTLPKKPLIQPFNEVIDEVYAALKKQGYEVEYVGDDLKILMINNCVTVGDNLETDPGQVYNITGCLDVIDFEGIATIGKVVRSAVSVSRVIAFGGKDVTIGDVLAARKEKAGKYAGIDTPQSGVYNRGYQVIHLGYGVDPEVQVPTILGKQGIPVVLLGKVADIVENPYGTSIPGVDSAWLFEQTIEQVRNMRHGFVCLNIQETDLAGHAEDVDQYADRLQISDRYLGKLMEELTEDDVLIVMADHGNDPTIGHSNHTREKVPILVYKRGLTSRTIGHRKTMSDVGATAVQYFGAGKTQNGESFLFLLRS</sequence>
<keyword evidence="7" id="KW-1185">Reference proteome</keyword>
<accession>A0A8D5ZMV9</accession>
<evidence type="ECO:0000256" key="2">
    <source>
        <dbReference type="ARBA" id="ARBA00022723"/>
    </source>
</evidence>
<evidence type="ECO:0000256" key="4">
    <source>
        <dbReference type="ARBA" id="ARBA00023235"/>
    </source>
</evidence>
<dbReference type="SUPFAM" id="SSF53649">
    <property type="entry name" value="Alkaline phosphatase-like"/>
    <property type="match status" value="1"/>
</dbReference>
<evidence type="ECO:0000313" key="7">
    <source>
        <dbReference type="Proteomes" id="UP000677436"/>
    </source>
</evidence>
<proteinExistence type="inferred from homology"/>
<dbReference type="InterPro" id="IPR024052">
    <property type="entry name" value="Phosphopentomutase_DeoB_cap_sf"/>
</dbReference>
<dbReference type="Proteomes" id="UP000677436">
    <property type="component" value="Chromosome"/>
</dbReference>
<dbReference type="EMBL" id="AP024601">
    <property type="protein sequence ID" value="BCU81317.1"/>
    <property type="molecule type" value="Genomic_DNA"/>
</dbReference>
<reference evidence="6" key="2">
    <citation type="journal article" date="2021" name="Microbiol. Resour. Announc.">
        <title>Complete Genome Sequence of Polycladomyces abyssicola JIR-001T, Isolated from Hemipelagic Sediment in Deep Seawater.</title>
        <authorList>
            <person name="Tsubouchi T."/>
            <person name="Kaneko Y."/>
        </authorList>
    </citation>
    <scope>NUCLEOTIDE SEQUENCE</scope>
    <source>
        <strain evidence="6">JIR-001</strain>
    </source>
</reference>
<dbReference type="GO" id="GO:0008973">
    <property type="term" value="F:phosphopentomutase activity"/>
    <property type="evidence" value="ECO:0007669"/>
    <property type="project" value="InterPro"/>
</dbReference>
<dbReference type="GO" id="GO:0043094">
    <property type="term" value="P:metabolic compound salvage"/>
    <property type="evidence" value="ECO:0007669"/>
    <property type="project" value="InterPro"/>
</dbReference>
<gene>
    <name evidence="6" type="ORF">JIR001_11000</name>
</gene>
<dbReference type="AlphaFoldDB" id="A0A8D5ZMV9"/>
<comment type="similarity">
    <text evidence="1">Belongs to the phosphopentomutase family.</text>
</comment>
<evidence type="ECO:0000256" key="3">
    <source>
        <dbReference type="ARBA" id="ARBA00023211"/>
    </source>
</evidence>
<dbReference type="PANTHER" id="PTHR21110">
    <property type="entry name" value="PHOSPHOPENTOMUTASE"/>
    <property type="match status" value="1"/>
</dbReference>
<dbReference type="GO" id="GO:0005829">
    <property type="term" value="C:cytosol"/>
    <property type="evidence" value="ECO:0007669"/>
    <property type="project" value="TreeGrafter"/>
</dbReference>
<name>A0A8D5ZMV9_9BACL</name>
<dbReference type="PIRSF" id="PIRSF001491">
    <property type="entry name" value="Ppentomutase"/>
    <property type="match status" value="1"/>
</dbReference>
<organism evidence="6 7">
    <name type="scientific">Polycladomyces abyssicola</name>
    <dbReference type="NCBI Taxonomy" id="1125966"/>
    <lineage>
        <taxon>Bacteria</taxon>
        <taxon>Bacillati</taxon>
        <taxon>Bacillota</taxon>
        <taxon>Bacilli</taxon>
        <taxon>Bacillales</taxon>
        <taxon>Thermoactinomycetaceae</taxon>
        <taxon>Polycladomyces</taxon>
    </lineage>
</organism>
<dbReference type="NCBIfam" id="NF009049">
    <property type="entry name" value="PRK12383.1"/>
    <property type="match status" value="1"/>
</dbReference>
<dbReference type="RefSeq" id="WP_212774568.1">
    <property type="nucleotide sequence ID" value="NZ_AP024601.1"/>
</dbReference>